<keyword evidence="3" id="KW-1185">Reference proteome</keyword>
<feature type="transmembrane region" description="Helical" evidence="1">
    <location>
        <begin position="100"/>
        <end position="118"/>
    </location>
</feature>
<evidence type="ECO:0000313" key="3">
    <source>
        <dbReference type="Proteomes" id="UP000053660"/>
    </source>
</evidence>
<name>A0A0B1T7B9_OESDE</name>
<reference evidence="2 3" key="1">
    <citation type="submission" date="2014-03" db="EMBL/GenBank/DDBJ databases">
        <title>Draft genome of the hookworm Oesophagostomum dentatum.</title>
        <authorList>
            <person name="Mitreva M."/>
        </authorList>
    </citation>
    <scope>NUCLEOTIDE SEQUENCE [LARGE SCALE GENOMIC DNA]</scope>
    <source>
        <strain evidence="2 3">OD-Hann</strain>
    </source>
</reference>
<organism evidence="2 3">
    <name type="scientific">Oesophagostomum dentatum</name>
    <name type="common">Nodular worm</name>
    <dbReference type="NCBI Taxonomy" id="61180"/>
    <lineage>
        <taxon>Eukaryota</taxon>
        <taxon>Metazoa</taxon>
        <taxon>Ecdysozoa</taxon>
        <taxon>Nematoda</taxon>
        <taxon>Chromadorea</taxon>
        <taxon>Rhabditida</taxon>
        <taxon>Rhabditina</taxon>
        <taxon>Rhabditomorpha</taxon>
        <taxon>Strongyloidea</taxon>
        <taxon>Strongylidae</taxon>
        <taxon>Oesophagostomum</taxon>
    </lineage>
</organism>
<evidence type="ECO:0000256" key="1">
    <source>
        <dbReference type="SAM" id="Phobius"/>
    </source>
</evidence>
<dbReference type="Proteomes" id="UP000053660">
    <property type="component" value="Unassembled WGS sequence"/>
</dbReference>
<proteinExistence type="predicted"/>
<protein>
    <submittedName>
        <fullName evidence="2">Uncharacterized protein</fullName>
    </submittedName>
</protein>
<gene>
    <name evidence="2" type="ORF">OESDEN_08466</name>
</gene>
<accession>A0A0B1T7B9</accession>
<sequence length="123" mass="14497">MYEQKEHLCNDEMYTGFLLDKDALNWKQNIKAKDQTSVVHQYLLTTTMFRLRTFRQNNGRRKLKYSQEFRKKIGCSEEKINGTQEIAELFICNERCIQAGIGYIPSLIMLLSFSISFIKNCLI</sequence>
<keyword evidence="1" id="KW-0472">Membrane</keyword>
<dbReference type="EMBL" id="KN551893">
    <property type="protein sequence ID" value="KHJ91662.1"/>
    <property type="molecule type" value="Genomic_DNA"/>
</dbReference>
<evidence type="ECO:0000313" key="2">
    <source>
        <dbReference type="EMBL" id="KHJ91662.1"/>
    </source>
</evidence>
<dbReference type="OrthoDB" id="5790750at2759"/>
<keyword evidence="1" id="KW-0812">Transmembrane</keyword>
<keyword evidence="1" id="KW-1133">Transmembrane helix</keyword>
<dbReference type="AlphaFoldDB" id="A0A0B1T7B9"/>